<dbReference type="SFLD" id="SFLDG01129">
    <property type="entry name" value="C1.5:_HAD__Beta-PGM__Phosphata"/>
    <property type="match status" value="1"/>
</dbReference>
<keyword evidence="2" id="KW-1185">Reference proteome</keyword>
<sequence length="216" mass="25268">MIKSIIWDFDGTLFDTYPAMVQAFKKGLKDSGVEAEEDEILKYMKISVTEAINHFKEKYKLNDDFAQRYVHYEHNLQPSDIMPFSYAKEICYEFQKSGRKNFLLTHRGDTTFNYLKYHGMSEYFEEVVTRKNCFKRKPDPEGFIYLIDKYNLNCEEVLVVGDRECDILGGKNSKAKTCLFNTNSIEFNFHTDFKISSLFDLANILGLDNLLKEKNG</sequence>
<accession>A0ABS4KCY3</accession>
<dbReference type="InterPro" id="IPR041492">
    <property type="entry name" value="HAD_2"/>
</dbReference>
<dbReference type="SUPFAM" id="SSF56784">
    <property type="entry name" value="HAD-like"/>
    <property type="match status" value="1"/>
</dbReference>
<gene>
    <name evidence="1" type="ORF">J2Z44_004354</name>
</gene>
<dbReference type="InterPro" id="IPR036412">
    <property type="entry name" value="HAD-like_sf"/>
</dbReference>
<dbReference type="Gene3D" id="3.40.50.1000">
    <property type="entry name" value="HAD superfamily/HAD-like"/>
    <property type="match status" value="1"/>
</dbReference>
<comment type="caution">
    <text evidence="1">The sequence shown here is derived from an EMBL/GenBank/DDBJ whole genome shotgun (WGS) entry which is preliminary data.</text>
</comment>
<dbReference type="Pfam" id="PF13419">
    <property type="entry name" value="HAD_2"/>
    <property type="match status" value="1"/>
</dbReference>
<dbReference type="RefSeq" id="WP_021283041.1">
    <property type="nucleotide sequence ID" value="NZ_JAGGLL010000086.1"/>
</dbReference>
<dbReference type="InterPro" id="IPR023198">
    <property type="entry name" value="PGP-like_dom2"/>
</dbReference>
<proteinExistence type="predicted"/>
<dbReference type="EMBL" id="JAGGLL010000086">
    <property type="protein sequence ID" value="MBP2024469.1"/>
    <property type="molecule type" value="Genomic_DNA"/>
</dbReference>
<dbReference type="InterPro" id="IPR050155">
    <property type="entry name" value="HAD-like_hydrolase_sf"/>
</dbReference>
<dbReference type="Gene3D" id="1.10.150.240">
    <property type="entry name" value="Putative phosphatase, domain 2"/>
    <property type="match status" value="1"/>
</dbReference>
<name>A0ABS4KCY3_9CLOT</name>
<dbReference type="PANTHER" id="PTHR43434">
    <property type="entry name" value="PHOSPHOGLYCOLATE PHOSPHATASE"/>
    <property type="match status" value="1"/>
</dbReference>
<dbReference type="NCBIfam" id="TIGR01549">
    <property type="entry name" value="HAD-SF-IA-v1"/>
    <property type="match status" value="1"/>
</dbReference>
<dbReference type="SFLD" id="SFLDG01135">
    <property type="entry name" value="C1.5.6:_HAD__Beta-PGM__Phospha"/>
    <property type="match status" value="1"/>
</dbReference>
<dbReference type="PANTHER" id="PTHR43434:SF25">
    <property type="entry name" value="PHOSPHOGLYCOLATE PHOSPHATASE"/>
    <property type="match status" value="1"/>
</dbReference>
<protein>
    <submittedName>
        <fullName evidence="1">Phosphoglycolate phosphatase-like HAD superfamily hydrolase</fullName>
    </submittedName>
</protein>
<organism evidence="1 2">
    <name type="scientific">Clostridium punense</name>
    <dbReference type="NCBI Taxonomy" id="1054297"/>
    <lineage>
        <taxon>Bacteria</taxon>
        <taxon>Bacillati</taxon>
        <taxon>Bacillota</taxon>
        <taxon>Clostridia</taxon>
        <taxon>Eubacteriales</taxon>
        <taxon>Clostridiaceae</taxon>
        <taxon>Clostridium</taxon>
    </lineage>
</organism>
<dbReference type="SFLD" id="SFLDS00003">
    <property type="entry name" value="Haloacid_Dehalogenase"/>
    <property type="match status" value="1"/>
</dbReference>
<evidence type="ECO:0000313" key="1">
    <source>
        <dbReference type="EMBL" id="MBP2024469.1"/>
    </source>
</evidence>
<dbReference type="InterPro" id="IPR023214">
    <property type="entry name" value="HAD_sf"/>
</dbReference>
<dbReference type="InterPro" id="IPR006439">
    <property type="entry name" value="HAD-SF_hydro_IA"/>
</dbReference>
<reference evidence="1 2" key="1">
    <citation type="submission" date="2021-03" db="EMBL/GenBank/DDBJ databases">
        <title>Genomic Encyclopedia of Type Strains, Phase IV (KMG-IV): sequencing the most valuable type-strain genomes for metagenomic binning, comparative biology and taxonomic classification.</title>
        <authorList>
            <person name="Goeker M."/>
        </authorList>
    </citation>
    <scope>NUCLEOTIDE SEQUENCE [LARGE SCALE GENOMIC DNA]</scope>
    <source>
        <strain evidence="1 2">DSM 28650</strain>
    </source>
</reference>
<dbReference type="Proteomes" id="UP001519308">
    <property type="component" value="Unassembled WGS sequence"/>
</dbReference>
<evidence type="ECO:0000313" key="2">
    <source>
        <dbReference type="Proteomes" id="UP001519308"/>
    </source>
</evidence>